<accession>A0A850PR95</accession>
<reference evidence="2 3" key="1">
    <citation type="submission" date="2020-05" db="EMBL/GenBank/DDBJ databases">
        <title>Draft genome sequence of Mycobacterium hippocampi DL, isolated from European seabass, Dicentrarchus labrax, reared in fish farms.</title>
        <authorList>
            <person name="Stathopoulou P."/>
            <person name="Asimakis E."/>
            <person name="Tzokas K."/>
            <person name="Batargias C."/>
            <person name="Tsiamis G."/>
        </authorList>
    </citation>
    <scope>NUCLEOTIDE SEQUENCE [LARGE SCALE GENOMIC DNA]</scope>
    <source>
        <strain evidence="2 3">DL</strain>
    </source>
</reference>
<keyword evidence="1" id="KW-1133">Transmembrane helix</keyword>
<evidence type="ECO:0000313" key="2">
    <source>
        <dbReference type="EMBL" id="NVN51013.1"/>
    </source>
</evidence>
<feature type="transmembrane region" description="Helical" evidence="1">
    <location>
        <begin position="322"/>
        <end position="342"/>
    </location>
</feature>
<dbReference type="EMBL" id="JABFYL010000029">
    <property type="protein sequence ID" value="NVN51013.1"/>
    <property type="molecule type" value="Genomic_DNA"/>
</dbReference>
<name>A0A850PR95_9MYCO</name>
<keyword evidence="1" id="KW-0472">Membrane</keyword>
<sequence length="455" mass="48960">MLVTGPTGAGVTSMVRQLRERISGHTFLEAGEIGAAEVPTAVVFVVSAIAPVTESDCAVAVLAAARTDAVVAVVAKIDDHRDWRGVLAADRERLAEHSQRFRRVPWVGAAAAPRLGEPHLDELVELIQRELADPRLPRRNRLRAWESELCAKIARLDADAAGADLRVRVDTLRGRRAALLRHRERSRSDGSIALRSLMQQARVALMYSARNRCAGTRIELLERVAVTTRRDYGDVEQRVRRQCQAVEQETDDEIVTRTREVAAELGLAVPPRPAATPAATVATPPLKSRQLETQLMTVLGAGFGLGVALVISRLFVGVAPELTVAGSVAGGLVGVALTVWVVRVRGLLHDRAVLDRWVHEVSAGVRSAVEEKVAAGLLAAEASLASALLARSEDQRAEAGRRLAEIDAELGEHARTVARAEAARERSRPGLERALDACRVALAAVNSTESVVTGR</sequence>
<dbReference type="Proteomes" id="UP000570517">
    <property type="component" value="Unassembled WGS sequence"/>
</dbReference>
<feature type="transmembrane region" description="Helical" evidence="1">
    <location>
        <begin position="295"/>
        <end position="316"/>
    </location>
</feature>
<evidence type="ECO:0000256" key="1">
    <source>
        <dbReference type="SAM" id="Phobius"/>
    </source>
</evidence>
<keyword evidence="3" id="KW-1185">Reference proteome</keyword>
<dbReference type="AlphaFoldDB" id="A0A850PR95"/>
<evidence type="ECO:0000313" key="3">
    <source>
        <dbReference type="Proteomes" id="UP000570517"/>
    </source>
</evidence>
<comment type="caution">
    <text evidence="2">The sequence shown here is derived from an EMBL/GenBank/DDBJ whole genome shotgun (WGS) entry which is preliminary data.</text>
</comment>
<proteinExistence type="predicted"/>
<organism evidence="2 3">
    <name type="scientific">Mycolicibacterium hippocampi</name>
    <dbReference type="NCBI Taxonomy" id="659824"/>
    <lineage>
        <taxon>Bacteria</taxon>
        <taxon>Bacillati</taxon>
        <taxon>Actinomycetota</taxon>
        <taxon>Actinomycetes</taxon>
        <taxon>Mycobacteriales</taxon>
        <taxon>Mycobacteriaceae</taxon>
        <taxon>Mycolicibacterium</taxon>
    </lineage>
</organism>
<protein>
    <submittedName>
        <fullName evidence="2">Uncharacterized protein</fullName>
    </submittedName>
</protein>
<gene>
    <name evidence="2" type="ORF">HLY00_2518</name>
</gene>
<keyword evidence="1" id="KW-0812">Transmembrane</keyword>